<comment type="function">
    <text evidence="18">Catalyzes the oxidative decarboxylation of isocitrate to 2-oxoglutarate and carbon dioxide with the concomitant reduction of NADP(+).</text>
</comment>
<evidence type="ECO:0000256" key="8">
    <source>
        <dbReference type="ARBA" id="ARBA00022532"/>
    </source>
</evidence>
<dbReference type="SMART" id="SM01329">
    <property type="entry name" value="Iso_dh"/>
    <property type="match status" value="1"/>
</dbReference>
<evidence type="ECO:0000256" key="14">
    <source>
        <dbReference type="ARBA" id="ARBA00023554"/>
    </source>
</evidence>
<dbReference type="GO" id="GO:0004449">
    <property type="term" value="F:isocitrate dehydrogenase (NAD+) activity"/>
    <property type="evidence" value="ECO:0007669"/>
    <property type="project" value="TreeGrafter"/>
</dbReference>
<dbReference type="eggNOG" id="COG0473">
    <property type="taxonomic scope" value="Bacteria"/>
</dbReference>
<dbReference type="GO" id="GO:0000287">
    <property type="term" value="F:magnesium ion binding"/>
    <property type="evidence" value="ECO:0007669"/>
    <property type="project" value="InterPro"/>
</dbReference>
<dbReference type="GO" id="GO:0006102">
    <property type="term" value="P:isocitrate metabolic process"/>
    <property type="evidence" value="ECO:0007669"/>
    <property type="project" value="TreeGrafter"/>
</dbReference>
<evidence type="ECO:0000256" key="4">
    <source>
        <dbReference type="ARBA" id="ARBA00011738"/>
    </source>
</evidence>
<evidence type="ECO:0000256" key="3">
    <source>
        <dbReference type="ARBA" id="ARBA00007769"/>
    </source>
</evidence>
<dbReference type="NCBIfam" id="NF006673">
    <property type="entry name" value="PRK09222.1"/>
    <property type="match status" value="1"/>
</dbReference>
<organism evidence="20 21">
    <name type="scientific">Anaplasma marginale (strain Florida)</name>
    <dbReference type="NCBI Taxonomy" id="320483"/>
    <lineage>
        <taxon>Bacteria</taxon>
        <taxon>Pseudomonadati</taxon>
        <taxon>Pseudomonadota</taxon>
        <taxon>Alphaproteobacteria</taxon>
        <taxon>Rickettsiales</taxon>
        <taxon>Anaplasmataceae</taxon>
        <taxon>Anaplasma</taxon>
    </lineage>
</organism>
<dbReference type="KEGG" id="amf:AMF_855"/>
<evidence type="ECO:0000256" key="11">
    <source>
        <dbReference type="ARBA" id="ARBA00022857"/>
    </source>
</evidence>
<dbReference type="Pfam" id="PF00180">
    <property type="entry name" value="Iso_dh"/>
    <property type="match status" value="1"/>
</dbReference>
<protein>
    <recommendedName>
        <fullName evidence="6">Isocitrate dehydrogenase [NADP]</fullName>
        <ecNumber evidence="5">1.1.1.42</ecNumber>
    </recommendedName>
    <alternativeName>
        <fullName evidence="15">IDP</fullName>
    </alternativeName>
    <alternativeName>
        <fullName evidence="16">NADP(+)-specific ICDH</fullName>
    </alternativeName>
    <alternativeName>
        <fullName evidence="17">Oxalosuccinate decarboxylase</fullName>
    </alternativeName>
</protein>
<dbReference type="EMBL" id="CP001079">
    <property type="protein sequence ID" value="ACM49686.1"/>
    <property type="molecule type" value="Genomic_DNA"/>
</dbReference>
<evidence type="ECO:0000256" key="13">
    <source>
        <dbReference type="ARBA" id="ARBA00023211"/>
    </source>
</evidence>
<dbReference type="PANTHER" id="PTHR11835:SF43">
    <property type="entry name" value="ISOPROPYLMALATE DEHYDROGENASE-LIKE DOMAIN-CONTAINING PROTEIN"/>
    <property type="match status" value="1"/>
</dbReference>
<comment type="cofactor">
    <cofactor evidence="1">
        <name>Mn(2+)</name>
        <dbReference type="ChEBI" id="CHEBI:29035"/>
    </cofactor>
</comment>
<evidence type="ECO:0000256" key="18">
    <source>
        <dbReference type="ARBA" id="ARBA00046127"/>
    </source>
</evidence>
<evidence type="ECO:0000256" key="17">
    <source>
        <dbReference type="ARBA" id="ARBA00031098"/>
    </source>
</evidence>
<comment type="subunit">
    <text evidence="4">Homodimer.</text>
</comment>
<dbReference type="PROSITE" id="PS00470">
    <property type="entry name" value="IDH_IMDH"/>
    <property type="match status" value="1"/>
</dbReference>
<dbReference type="HOGENOM" id="CLU_031953_1_1_5"/>
<dbReference type="InterPro" id="IPR019818">
    <property type="entry name" value="IsoCit/isopropylmalate_DH_CS"/>
</dbReference>
<gene>
    <name evidence="20" type="primary">icd</name>
    <name evidence="20" type="ordered locus">AMF_855</name>
</gene>
<comment type="similarity">
    <text evidence="3">Belongs to the isocitrate and isopropylmalate dehydrogenases family.</text>
</comment>
<evidence type="ECO:0000256" key="10">
    <source>
        <dbReference type="ARBA" id="ARBA00022842"/>
    </source>
</evidence>
<keyword evidence="8" id="KW-0816">Tricarboxylic acid cycle</keyword>
<keyword evidence="11" id="KW-0521">NADP</keyword>
<evidence type="ECO:0000259" key="19">
    <source>
        <dbReference type="SMART" id="SM01329"/>
    </source>
</evidence>
<dbReference type="GO" id="GO:0006099">
    <property type="term" value="P:tricarboxylic acid cycle"/>
    <property type="evidence" value="ECO:0007669"/>
    <property type="project" value="UniProtKB-KW"/>
</dbReference>
<dbReference type="InterPro" id="IPR046997">
    <property type="entry name" value="Isocitrate_DH_TT1725_C_sf"/>
</dbReference>
<evidence type="ECO:0000256" key="5">
    <source>
        <dbReference type="ARBA" id="ARBA00013013"/>
    </source>
</evidence>
<dbReference type="PANTHER" id="PTHR11835">
    <property type="entry name" value="DECARBOXYLATING DEHYDROGENASES-ISOCITRATE, ISOPROPYLMALATE, TARTRATE"/>
    <property type="match status" value="1"/>
</dbReference>
<dbReference type="Gene3D" id="3.30.70.1570">
    <property type="match status" value="1"/>
</dbReference>
<dbReference type="EC" id="1.1.1.42" evidence="5"/>
<proteinExistence type="inferred from homology"/>
<keyword evidence="13" id="KW-0464">Manganese</keyword>
<evidence type="ECO:0000256" key="7">
    <source>
        <dbReference type="ARBA" id="ARBA00022435"/>
    </source>
</evidence>
<comment type="cofactor">
    <cofactor evidence="2">
        <name>Mg(2+)</name>
        <dbReference type="ChEBI" id="CHEBI:18420"/>
    </cofactor>
</comment>
<evidence type="ECO:0000256" key="1">
    <source>
        <dbReference type="ARBA" id="ARBA00001936"/>
    </source>
</evidence>
<evidence type="ECO:0000256" key="2">
    <source>
        <dbReference type="ARBA" id="ARBA00001946"/>
    </source>
</evidence>
<dbReference type="InterPro" id="IPR014273">
    <property type="entry name" value="Isocitrate_DH_bac-typ"/>
</dbReference>
<dbReference type="Pfam" id="PF18324">
    <property type="entry name" value="Isocitrate_DH_C_bact"/>
    <property type="match status" value="1"/>
</dbReference>
<evidence type="ECO:0000256" key="12">
    <source>
        <dbReference type="ARBA" id="ARBA00023002"/>
    </source>
</evidence>
<accession>B9KGY2</accession>
<dbReference type="AlphaFoldDB" id="B9KGY2"/>
<dbReference type="STRING" id="320483.AMF_855"/>
<evidence type="ECO:0000256" key="15">
    <source>
        <dbReference type="ARBA" id="ARBA00029765"/>
    </source>
</evidence>
<dbReference type="GO" id="GO:0004450">
    <property type="term" value="F:isocitrate dehydrogenase (NADP+) activity"/>
    <property type="evidence" value="ECO:0007669"/>
    <property type="project" value="UniProtKB-EC"/>
</dbReference>
<evidence type="ECO:0000313" key="20">
    <source>
        <dbReference type="EMBL" id="ACM49686.1"/>
    </source>
</evidence>
<sequence>MCWESMSVPITVAYGDGVGPEIMEAVLFILKEARADVSIETVDIGHNQYKKEWTSGIAPSAWESISRTRLLLKAPTMTPQGSGHKSLNVALRQRLGLYVNVRPCVSYFPVVGTKHPDLDVVIIRENEEDTYSGVEHKLSEDTHECVKISTRSASEKICAYAFNYARAHNRKKVTCFVKDNIMKMTDGILHASFDKVAKGYPDIEANYYIVDVGMAKIASNPEDFDVVVTTNLYGDIVSDIVSLSSGSIGLTGSANIGDYYAMFEAVHGSAPDIAGKNVANPSGLLNAAVQMLVHIGQLDKAGVIRNAFLKTLEDGVHTADIYSEKTSLRRASTMEFAQAIVGNLGTTPQRLKGLSLGKETPSTGSSGYVRSNPKRVLVGVDVTVHWDKGTDIKELVGSLSGLSSELKLQLVYAKGLELWPKAPYSYTYVDLVSCRFYAEGKEEDGVDGREVGNLLLKMEDAGIDTVKMVKLYLYDGGQGFFTP</sequence>
<dbReference type="InterPro" id="IPR040978">
    <property type="entry name" value="Isocitrate_DH_TT1725_C"/>
</dbReference>
<feature type="domain" description="Isopropylmalate dehydrogenase-like" evidence="19">
    <location>
        <begin position="9"/>
        <end position="340"/>
    </location>
</feature>
<keyword evidence="12 20" id="KW-0560">Oxidoreductase</keyword>
<reference evidence="20 21" key="1">
    <citation type="journal article" date="2009" name="BMC Genomics">
        <title>Conservation in the face of diversity: multistrain analysis of an intracellular bacterium.</title>
        <authorList>
            <person name="Dark M.J."/>
            <person name="Herndon D.R."/>
            <person name="Kappmeyer L.S."/>
            <person name="Gonzales M.P."/>
            <person name="Nordeen E."/>
            <person name="Palmer G.H."/>
            <person name="Knowles D.P. Jr."/>
            <person name="Brayton K.A."/>
        </authorList>
    </citation>
    <scope>NUCLEOTIDE SEQUENCE [LARGE SCALE GENOMIC DNA]</scope>
    <source>
        <strain evidence="20 21">Florida</strain>
    </source>
</reference>
<evidence type="ECO:0000256" key="16">
    <source>
        <dbReference type="ARBA" id="ARBA00029990"/>
    </source>
</evidence>
<keyword evidence="7" id="KW-0329">Glyoxylate bypass</keyword>
<comment type="catalytic activity">
    <reaction evidence="14">
        <text>D-threo-isocitrate + NADP(+) = 2-oxoglutarate + CO2 + NADPH</text>
        <dbReference type="Rhea" id="RHEA:19629"/>
        <dbReference type="ChEBI" id="CHEBI:15562"/>
        <dbReference type="ChEBI" id="CHEBI:16526"/>
        <dbReference type="ChEBI" id="CHEBI:16810"/>
        <dbReference type="ChEBI" id="CHEBI:57783"/>
        <dbReference type="ChEBI" id="CHEBI:58349"/>
        <dbReference type="EC" id="1.1.1.42"/>
    </reaction>
</comment>
<dbReference type="GO" id="GO:0006097">
    <property type="term" value="P:glyoxylate cycle"/>
    <property type="evidence" value="ECO:0007669"/>
    <property type="project" value="UniProtKB-KW"/>
</dbReference>
<keyword evidence="21" id="KW-1185">Reference proteome</keyword>
<dbReference type="NCBIfam" id="TIGR02924">
    <property type="entry name" value="ICDH_alpha"/>
    <property type="match status" value="1"/>
</dbReference>
<keyword evidence="9" id="KW-0479">Metal-binding</keyword>
<dbReference type="Gene3D" id="3.40.718.10">
    <property type="entry name" value="Isopropylmalate Dehydrogenase"/>
    <property type="match status" value="1"/>
</dbReference>
<dbReference type="SUPFAM" id="SSF53659">
    <property type="entry name" value="Isocitrate/Isopropylmalate dehydrogenase-like"/>
    <property type="match status" value="1"/>
</dbReference>
<keyword evidence="10" id="KW-0460">Magnesium</keyword>
<evidence type="ECO:0000256" key="6">
    <source>
        <dbReference type="ARBA" id="ARBA00019562"/>
    </source>
</evidence>
<dbReference type="InterPro" id="IPR024084">
    <property type="entry name" value="IsoPropMal-DH-like_dom"/>
</dbReference>
<dbReference type="Proteomes" id="UP000007307">
    <property type="component" value="Chromosome"/>
</dbReference>
<dbReference type="GO" id="GO:0051287">
    <property type="term" value="F:NAD binding"/>
    <property type="evidence" value="ECO:0007669"/>
    <property type="project" value="InterPro"/>
</dbReference>
<evidence type="ECO:0000313" key="21">
    <source>
        <dbReference type="Proteomes" id="UP000007307"/>
    </source>
</evidence>
<evidence type="ECO:0000256" key="9">
    <source>
        <dbReference type="ARBA" id="ARBA00022723"/>
    </source>
</evidence>
<name>B9KGY2_ANAMF</name>